<keyword evidence="3" id="KW-1185">Reference proteome</keyword>
<evidence type="ECO:0000313" key="2">
    <source>
        <dbReference type="EMBL" id="MFD1306430.1"/>
    </source>
</evidence>
<sequence length="388" mass="41840">MSETNDFTALVIGGSVGGLAAAHELRDVGAGVAVYERSAGQTSARGAGIVMQPEVDALLNRLGRPASSVSVELHERQQLDARGRTARHGAPQLMTAWDTLYRALREPLSGVCYRLDSTLRRVQVSGHDITAEFSDGYTARGNFLVGADGIGSATRMLLDSVSRPEYAGYVAWRGLEPESALPSELLDLLAGRFTFFTSSGMQMLCYLVPGADGEREEGSRRVNWVWYVNVAEPDLPRLLTGRSGKHYAHFLPPGELLPETVEQVARQAEVSLPPPFAELVHLSDVFMQPVFDLAPGRMVADHAALIGDAAGTVRPHTASGTSKAFGDAAGLAAALRGWTPTRPLPASELEHWELRRLDRFLTLSEAGFDLAVRSTLGAQRGSRFFGSD</sequence>
<dbReference type="SUPFAM" id="SSF51905">
    <property type="entry name" value="FAD/NAD(P)-binding domain"/>
    <property type="match status" value="1"/>
</dbReference>
<keyword evidence="2" id="KW-0503">Monooxygenase</keyword>
<dbReference type="SUPFAM" id="SSF54373">
    <property type="entry name" value="FAD-linked reductases, C-terminal domain"/>
    <property type="match status" value="1"/>
</dbReference>
<dbReference type="Gene3D" id="3.50.50.60">
    <property type="entry name" value="FAD/NAD(P)-binding domain"/>
    <property type="match status" value="2"/>
</dbReference>
<name>A0ABW3XC91_9ACTN</name>
<organism evidence="2 3">
    <name type="scientific">Streptomyces kaempferi</name>
    <dbReference type="NCBI Taxonomy" id="333725"/>
    <lineage>
        <taxon>Bacteria</taxon>
        <taxon>Bacillati</taxon>
        <taxon>Actinomycetota</taxon>
        <taxon>Actinomycetes</taxon>
        <taxon>Kitasatosporales</taxon>
        <taxon>Streptomycetaceae</taxon>
        <taxon>Streptomyces</taxon>
    </lineage>
</organism>
<dbReference type="PANTHER" id="PTHR47469">
    <property type="entry name" value="MONOOXYGENASE-LIKE"/>
    <property type="match status" value="1"/>
</dbReference>
<dbReference type="Pfam" id="PF22607">
    <property type="entry name" value="FAD_binding-like"/>
    <property type="match status" value="1"/>
</dbReference>
<dbReference type="EMBL" id="JBHTMM010000010">
    <property type="protein sequence ID" value="MFD1306430.1"/>
    <property type="molecule type" value="Genomic_DNA"/>
</dbReference>
<dbReference type="Gene3D" id="3.30.9.60">
    <property type="match status" value="1"/>
</dbReference>
<comment type="caution">
    <text evidence="2">The sequence shown here is derived from an EMBL/GenBank/DDBJ whole genome shotgun (WGS) entry which is preliminary data.</text>
</comment>
<keyword evidence="2" id="KW-0560">Oxidoreductase</keyword>
<dbReference type="NCBIfam" id="NF005566">
    <property type="entry name" value="PRK07236.1"/>
    <property type="match status" value="1"/>
</dbReference>
<dbReference type="InterPro" id="IPR054707">
    <property type="entry name" value="DhpH_subs-bd"/>
</dbReference>
<dbReference type="InterPro" id="IPR053212">
    <property type="entry name" value="DHP_3-monooxygenase"/>
</dbReference>
<feature type="domain" description="2,6-dihydroxypyridine 3-monooxygenase substrate binding" evidence="1">
    <location>
        <begin position="166"/>
        <end position="288"/>
    </location>
</feature>
<dbReference type="Proteomes" id="UP001597058">
    <property type="component" value="Unassembled WGS sequence"/>
</dbReference>
<evidence type="ECO:0000313" key="3">
    <source>
        <dbReference type="Proteomes" id="UP001597058"/>
    </source>
</evidence>
<accession>A0ABW3XC91</accession>
<protein>
    <submittedName>
        <fullName evidence="2">Monooxygenase</fullName>
    </submittedName>
</protein>
<reference evidence="3" key="1">
    <citation type="journal article" date="2019" name="Int. J. Syst. Evol. Microbiol.">
        <title>The Global Catalogue of Microorganisms (GCM) 10K type strain sequencing project: providing services to taxonomists for standard genome sequencing and annotation.</title>
        <authorList>
            <consortium name="The Broad Institute Genomics Platform"/>
            <consortium name="The Broad Institute Genome Sequencing Center for Infectious Disease"/>
            <person name="Wu L."/>
            <person name="Ma J."/>
        </authorList>
    </citation>
    <scope>NUCLEOTIDE SEQUENCE [LARGE SCALE GENOMIC DNA]</scope>
    <source>
        <strain evidence="3">CGMCC 4.7020</strain>
    </source>
</reference>
<proteinExistence type="predicted"/>
<dbReference type="PRINTS" id="PR00420">
    <property type="entry name" value="RNGMNOXGNASE"/>
</dbReference>
<dbReference type="GO" id="GO:0004497">
    <property type="term" value="F:monooxygenase activity"/>
    <property type="evidence" value="ECO:0007669"/>
    <property type="project" value="UniProtKB-KW"/>
</dbReference>
<dbReference type="InterPro" id="IPR036188">
    <property type="entry name" value="FAD/NAD-bd_sf"/>
</dbReference>
<gene>
    <name evidence="2" type="ORF">ACFQ5X_11320</name>
</gene>
<dbReference type="PANTHER" id="PTHR47469:SF2">
    <property type="entry name" value="OS06G0597600 PROTEIN"/>
    <property type="match status" value="1"/>
</dbReference>
<dbReference type="RefSeq" id="WP_329525308.1">
    <property type="nucleotide sequence ID" value="NZ_JBHSKH010000091.1"/>
</dbReference>
<evidence type="ECO:0000259" key="1">
    <source>
        <dbReference type="Pfam" id="PF22607"/>
    </source>
</evidence>